<keyword evidence="4 10" id="KW-0256">Endoplasmic reticulum</keyword>
<evidence type="ECO:0000256" key="10">
    <source>
        <dbReference type="PIRNR" id="PIRNR016089"/>
    </source>
</evidence>
<dbReference type="Pfam" id="PF04573">
    <property type="entry name" value="SPC22"/>
    <property type="match status" value="1"/>
</dbReference>
<dbReference type="AlphaFoldDB" id="A0AAD8AV65"/>
<keyword evidence="5" id="KW-0735">Signal-anchor</keyword>
<name>A0AAD8AV65_BIOPF</name>
<evidence type="ECO:0000313" key="12">
    <source>
        <dbReference type="Proteomes" id="UP001233172"/>
    </source>
</evidence>
<evidence type="ECO:0000256" key="4">
    <source>
        <dbReference type="ARBA" id="ARBA00022824"/>
    </source>
</evidence>
<evidence type="ECO:0000256" key="1">
    <source>
        <dbReference type="ARBA" id="ARBA00004648"/>
    </source>
</evidence>
<comment type="function">
    <text evidence="9">Essential component of the signal peptidase complex (SPC) which catalyzes the cleavage of N-terminal signal sequences from nascent proteins as they are translocated into the lumen of the endoplasmic reticulum. Essential for the SPC catalytic activity, possibly by stabilizing and positioning the active center of the complex close to the lumenal surface.</text>
</comment>
<dbReference type="PIRSF" id="PIRSF016089">
    <property type="entry name" value="SPC22"/>
    <property type="match status" value="1"/>
</dbReference>
<evidence type="ECO:0000256" key="3">
    <source>
        <dbReference type="ARBA" id="ARBA00022692"/>
    </source>
</evidence>
<keyword evidence="6" id="KW-1133">Transmembrane helix</keyword>
<keyword evidence="7 10" id="KW-0472">Membrane</keyword>
<dbReference type="GO" id="GO:0045047">
    <property type="term" value="P:protein targeting to ER"/>
    <property type="evidence" value="ECO:0007669"/>
    <property type="project" value="TreeGrafter"/>
</dbReference>
<evidence type="ECO:0000256" key="7">
    <source>
        <dbReference type="ARBA" id="ARBA00023136"/>
    </source>
</evidence>
<protein>
    <recommendedName>
        <fullName evidence="8 10">Signal peptidase complex subunit 3</fullName>
    </recommendedName>
</protein>
<proteinExistence type="inferred from homology"/>
<dbReference type="GO" id="GO:0006465">
    <property type="term" value="P:signal peptide processing"/>
    <property type="evidence" value="ECO:0007669"/>
    <property type="project" value="UniProtKB-UniRule"/>
</dbReference>
<accession>A0AAD8AV65</accession>
<evidence type="ECO:0000256" key="6">
    <source>
        <dbReference type="ARBA" id="ARBA00022989"/>
    </source>
</evidence>
<dbReference type="PANTHER" id="PTHR12804:SF0">
    <property type="entry name" value="SIGNAL PEPTIDASE COMPLEX SUBUNIT 3"/>
    <property type="match status" value="1"/>
</dbReference>
<dbReference type="GO" id="GO:0005787">
    <property type="term" value="C:signal peptidase complex"/>
    <property type="evidence" value="ECO:0007669"/>
    <property type="project" value="UniProtKB-UniRule"/>
</dbReference>
<evidence type="ECO:0000256" key="2">
    <source>
        <dbReference type="ARBA" id="ARBA00009289"/>
    </source>
</evidence>
<dbReference type="EMBL" id="JASAOG010000226">
    <property type="protein sequence ID" value="KAK0043016.1"/>
    <property type="molecule type" value="Genomic_DNA"/>
</dbReference>
<comment type="similarity">
    <text evidence="2 10">Belongs to the SPCS3 family.</text>
</comment>
<reference evidence="11" key="2">
    <citation type="submission" date="2023-04" db="EMBL/GenBank/DDBJ databases">
        <authorList>
            <person name="Bu L."/>
            <person name="Lu L."/>
            <person name="Laidemitt M.R."/>
            <person name="Zhang S.M."/>
            <person name="Mutuku M."/>
            <person name="Mkoji G."/>
            <person name="Steinauer M."/>
            <person name="Loker E.S."/>
        </authorList>
    </citation>
    <scope>NUCLEOTIDE SEQUENCE</scope>
    <source>
        <strain evidence="11">KasaAsao</strain>
        <tissue evidence="11">Whole Snail</tissue>
    </source>
</reference>
<evidence type="ECO:0000256" key="8">
    <source>
        <dbReference type="ARBA" id="ARBA00029556"/>
    </source>
</evidence>
<sequence length="192" mass="21764">MNSFTSRLNSLFAFTLSVMAALTFCCFLTTVFNDHIRPVELNVAKVLVKNVPDYSADRERSDLGLITFDLSTDILLELISLTKVEHLQPIFNWNVKQLFLYLTAEYKTSEHALNQVVLWDKIVERGDNTILDLKNAHTKYYFWDFGNGLKGNSNVTLTLSWNVIPNAGTLPKVQGSGSHKIVFPDQYTSGRI</sequence>
<organism evidence="11 12">
    <name type="scientific">Biomphalaria pfeifferi</name>
    <name type="common">Bloodfluke planorb</name>
    <name type="synonym">Freshwater snail</name>
    <dbReference type="NCBI Taxonomy" id="112525"/>
    <lineage>
        <taxon>Eukaryota</taxon>
        <taxon>Metazoa</taxon>
        <taxon>Spiralia</taxon>
        <taxon>Lophotrochozoa</taxon>
        <taxon>Mollusca</taxon>
        <taxon>Gastropoda</taxon>
        <taxon>Heterobranchia</taxon>
        <taxon>Euthyneura</taxon>
        <taxon>Panpulmonata</taxon>
        <taxon>Hygrophila</taxon>
        <taxon>Lymnaeoidea</taxon>
        <taxon>Planorbidae</taxon>
        <taxon>Biomphalaria</taxon>
    </lineage>
</organism>
<dbReference type="PANTHER" id="PTHR12804">
    <property type="entry name" value="MICROSOMAL SIGNAL PEPTIDASE 23 KD SUBUNIT SPC22/23"/>
    <property type="match status" value="1"/>
</dbReference>
<evidence type="ECO:0000256" key="5">
    <source>
        <dbReference type="ARBA" id="ARBA00022968"/>
    </source>
</evidence>
<evidence type="ECO:0000313" key="11">
    <source>
        <dbReference type="EMBL" id="KAK0043016.1"/>
    </source>
</evidence>
<dbReference type="InterPro" id="IPR007653">
    <property type="entry name" value="SPC3"/>
</dbReference>
<gene>
    <name evidence="11" type="ORF">Bpfe_027525</name>
</gene>
<keyword evidence="3" id="KW-0812">Transmembrane</keyword>
<comment type="subcellular location">
    <subcellularLocation>
        <location evidence="1">Endoplasmic reticulum membrane</location>
        <topology evidence="1">Single-pass type II membrane protein</topology>
    </subcellularLocation>
</comment>
<evidence type="ECO:0000256" key="9">
    <source>
        <dbReference type="ARBA" id="ARBA00046080"/>
    </source>
</evidence>
<comment type="caution">
    <text evidence="11">The sequence shown here is derived from an EMBL/GenBank/DDBJ whole genome shotgun (WGS) entry which is preliminary data.</text>
</comment>
<dbReference type="Proteomes" id="UP001233172">
    <property type="component" value="Unassembled WGS sequence"/>
</dbReference>
<reference evidence="11" key="1">
    <citation type="journal article" date="2023" name="PLoS Negl. Trop. Dis.">
        <title>A genome sequence for Biomphalaria pfeifferi, the major vector snail for the human-infecting parasite Schistosoma mansoni.</title>
        <authorList>
            <person name="Bu L."/>
            <person name="Lu L."/>
            <person name="Laidemitt M.R."/>
            <person name="Zhang S.M."/>
            <person name="Mutuku M."/>
            <person name="Mkoji G."/>
            <person name="Steinauer M."/>
            <person name="Loker E.S."/>
        </authorList>
    </citation>
    <scope>NUCLEOTIDE SEQUENCE</scope>
    <source>
        <strain evidence="11">KasaAsao</strain>
    </source>
</reference>
<keyword evidence="12" id="KW-1185">Reference proteome</keyword>